<dbReference type="AlphaFoldDB" id="A0A0A8Z364"/>
<proteinExistence type="predicted"/>
<organism evidence="1">
    <name type="scientific">Arundo donax</name>
    <name type="common">Giant reed</name>
    <name type="synonym">Donax arundinaceus</name>
    <dbReference type="NCBI Taxonomy" id="35708"/>
    <lineage>
        <taxon>Eukaryota</taxon>
        <taxon>Viridiplantae</taxon>
        <taxon>Streptophyta</taxon>
        <taxon>Embryophyta</taxon>
        <taxon>Tracheophyta</taxon>
        <taxon>Spermatophyta</taxon>
        <taxon>Magnoliopsida</taxon>
        <taxon>Liliopsida</taxon>
        <taxon>Poales</taxon>
        <taxon>Poaceae</taxon>
        <taxon>PACMAD clade</taxon>
        <taxon>Arundinoideae</taxon>
        <taxon>Arundineae</taxon>
        <taxon>Arundo</taxon>
    </lineage>
</organism>
<name>A0A0A8Z364_ARUDO</name>
<protein>
    <submittedName>
        <fullName evidence="1">Uncharacterized protein</fullName>
    </submittedName>
</protein>
<reference evidence="1" key="2">
    <citation type="journal article" date="2015" name="Data Brief">
        <title>Shoot transcriptome of the giant reed, Arundo donax.</title>
        <authorList>
            <person name="Barrero R.A."/>
            <person name="Guerrero F.D."/>
            <person name="Moolhuijzen P."/>
            <person name="Goolsby J.A."/>
            <person name="Tidwell J."/>
            <person name="Bellgard S.E."/>
            <person name="Bellgard M.I."/>
        </authorList>
    </citation>
    <scope>NUCLEOTIDE SEQUENCE</scope>
    <source>
        <tissue evidence="1">Shoot tissue taken approximately 20 cm above the soil surface</tissue>
    </source>
</reference>
<sequence>MWANAMKVEKNKPPCGKLKESNWLLYLLMNTKLVHKLCQACNLYLHVIWCSCHCEGVYS</sequence>
<reference evidence="1" key="1">
    <citation type="submission" date="2014-09" db="EMBL/GenBank/DDBJ databases">
        <authorList>
            <person name="Magalhaes I.L.F."/>
            <person name="Oliveira U."/>
            <person name="Santos F.R."/>
            <person name="Vidigal T.H.D.A."/>
            <person name="Brescovit A.D."/>
            <person name="Santos A.J."/>
        </authorList>
    </citation>
    <scope>NUCLEOTIDE SEQUENCE</scope>
    <source>
        <tissue evidence="1">Shoot tissue taken approximately 20 cm above the soil surface</tissue>
    </source>
</reference>
<dbReference type="EMBL" id="GBRH01265802">
    <property type="protein sequence ID" value="JAD32093.1"/>
    <property type="molecule type" value="Transcribed_RNA"/>
</dbReference>
<evidence type="ECO:0000313" key="1">
    <source>
        <dbReference type="EMBL" id="JAD32093.1"/>
    </source>
</evidence>
<accession>A0A0A8Z364</accession>